<sequence length="40" mass="4654">MARPEIARAGLHQKKMLFSTGRWRRQNFGKILLSPHFCVA</sequence>
<proteinExistence type="predicted"/>
<dbReference type="Proteomes" id="UP000182306">
    <property type="component" value="Plasmid C"/>
</dbReference>
<evidence type="ECO:0000313" key="1">
    <source>
        <dbReference type="EMBL" id="APG94359.1"/>
    </source>
</evidence>
<dbReference type="AlphaFoldDB" id="A0A1L3LW66"/>
<keyword evidence="2" id="KW-1185">Reference proteome</keyword>
<dbReference type="EMBL" id="CP013110">
    <property type="protein sequence ID" value="APG94359.1"/>
    <property type="molecule type" value="Genomic_DNA"/>
</dbReference>
<keyword evidence="1" id="KW-0614">Plasmid</keyword>
<protein>
    <submittedName>
        <fullName evidence="1">Uncharacterized protein</fullName>
    </submittedName>
</protein>
<gene>
    <name evidence="1" type="ORF">SAMCFNEI73_pC0639</name>
</gene>
<dbReference type="KEGG" id="same:SAMCFNEI73_pC0639"/>
<name>A0A1L3LW66_9HYPH</name>
<reference evidence="1 2" key="1">
    <citation type="submission" date="2015-10" db="EMBL/GenBank/DDBJ databases">
        <title>Genomic differences between typical nodule nitrogen-fixing rhizobial strains and those coming from bean seeds.</title>
        <authorList>
            <person name="Peralta H."/>
            <person name="Aguilar-Vera A."/>
            <person name="Diaz R."/>
            <person name="Mora Y."/>
            <person name="Martinez-Batallar G."/>
            <person name="Salazar E."/>
            <person name="Vargas-Lagunas C."/>
            <person name="Encarnacion S."/>
            <person name="Girard L."/>
            <person name="Mora J."/>
        </authorList>
    </citation>
    <scope>NUCLEOTIDE SEQUENCE [LARGE SCALE GENOMIC DNA]</scope>
    <source>
        <strain evidence="1 2">CFNEI 73</strain>
        <plasmid evidence="1 2">C</plasmid>
    </source>
</reference>
<geneLocation type="plasmid" evidence="1 2">
    <name>C</name>
</geneLocation>
<organism evidence="1 2">
    <name type="scientific">Sinorhizobium americanum</name>
    <dbReference type="NCBI Taxonomy" id="194963"/>
    <lineage>
        <taxon>Bacteria</taxon>
        <taxon>Pseudomonadati</taxon>
        <taxon>Pseudomonadota</taxon>
        <taxon>Alphaproteobacteria</taxon>
        <taxon>Hyphomicrobiales</taxon>
        <taxon>Rhizobiaceae</taxon>
        <taxon>Sinorhizobium/Ensifer group</taxon>
        <taxon>Sinorhizobium</taxon>
    </lineage>
</organism>
<accession>A0A1L3LW66</accession>
<evidence type="ECO:0000313" key="2">
    <source>
        <dbReference type="Proteomes" id="UP000182306"/>
    </source>
</evidence>